<sequence length="174" mass="19292">MHPSLYEASVPVFLYYLNRLTGFVEMAERFARVHELSISELLSAKVAPDMLPFERQVVIATNFSLRAAFPLAGEAIPPYGEFPETAAGLRDRAARAASLLRSLQPPQFAGAEARLLESQAGEALVRLPATEFLFQYALPNFFFHVTAAYAILRSRGVPLGKEDFDGYHSYPRGP</sequence>
<reference evidence="1" key="1">
    <citation type="submission" date="2013-01" db="EMBL/GenBank/DDBJ databases">
        <title>Genome draft of Hydrogenophaga taeniospiralis 2K1.</title>
        <authorList>
            <person name="Gomila M."/>
            <person name="Lalucat J."/>
        </authorList>
    </citation>
    <scope>NUCLEOTIDE SEQUENCE</scope>
    <source>
        <strain evidence="1">CCUG 15921</strain>
    </source>
</reference>
<comment type="caution">
    <text evidence="1">The sequence shown here is derived from an EMBL/GenBank/DDBJ whole genome shotgun (WGS) entry which is preliminary data.</text>
</comment>
<evidence type="ECO:0000313" key="1">
    <source>
        <dbReference type="EMBL" id="MDG5975849.1"/>
    </source>
</evidence>
<name>A0A9X4NTI0_9BURK</name>
<dbReference type="Pfam" id="PF09351">
    <property type="entry name" value="DUF1993"/>
    <property type="match status" value="1"/>
</dbReference>
<protein>
    <recommendedName>
        <fullName evidence="3">DUF1993 domain-containing protein</fullName>
    </recommendedName>
</protein>
<evidence type="ECO:0008006" key="3">
    <source>
        <dbReference type="Google" id="ProtNLM"/>
    </source>
</evidence>
<dbReference type="SUPFAM" id="SSF109854">
    <property type="entry name" value="DinB/YfiT-like putative metalloenzymes"/>
    <property type="match status" value="1"/>
</dbReference>
<proteinExistence type="predicted"/>
<dbReference type="InterPro" id="IPR034660">
    <property type="entry name" value="DinB/YfiT-like"/>
</dbReference>
<accession>A0A9X4NTI0</accession>
<dbReference type="PANTHER" id="PTHR36922:SF1">
    <property type="entry name" value="DUF1993 DOMAIN-CONTAINING PROTEIN"/>
    <property type="match status" value="1"/>
</dbReference>
<keyword evidence="2" id="KW-1185">Reference proteome</keyword>
<dbReference type="InterPro" id="IPR018531">
    <property type="entry name" value="DUF1993"/>
</dbReference>
<dbReference type="PANTHER" id="PTHR36922">
    <property type="entry name" value="BLL2446 PROTEIN"/>
    <property type="match status" value="1"/>
</dbReference>
<dbReference type="OrthoDB" id="338237at2"/>
<dbReference type="Gene3D" id="1.20.120.450">
    <property type="entry name" value="dinb family like domain"/>
    <property type="match status" value="1"/>
</dbReference>
<evidence type="ECO:0000313" key="2">
    <source>
        <dbReference type="Proteomes" id="UP001152876"/>
    </source>
</evidence>
<dbReference type="EMBL" id="AOGK01000009">
    <property type="protein sequence ID" value="MDG5975849.1"/>
    <property type="molecule type" value="Genomic_DNA"/>
</dbReference>
<organism evidence="1 2">
    <name type="scientific">Hydrogenophaga taeniospiralis CCUG 15921</name>
    <dbReference type="NCBI Taxonomy" id="1281780"/>
    <lineage>
        <taxon>Bacteria</taxon>
        <taxon>Pseudomonadati</taxon>
        <taxon>Pseudomonadota</taxon>
        <taxon>Betaproteobacteria</taxon>
        <taxon>Burkholderiales</taxon>
        <taxon>Comamonadaceae</taxon>
        <taxon>Hydrogenophaga</taxon>
    </lineage>
</organism>
<dbReference type="AlphaFoldDB" id="A0A9X4NTI0"/>
<dbReference type="RefSeq" id="WP_068176413.1">
    <property type="nucleotide sequence ID" value="NZ_AOGK01000009.1"/>
</dbReference>
<gene>
    <name evidence="1" type="ORF">H010_11334</name>
</gene>
<dbReference type="Proteomes" id="UP001152876">
    <property type="component" value="Unassembled WGS sequence"/>
</dbReference>